<keyword evidence="1" id="KW-0813">Transport</keyword>
<comment type="function">
    <text evidence="5">Part of the ABC transporter complex HmuTUV involved in hemin import. Responsible for energy coupling to the transport system.</text>
</comment>
<evidence type="ECO:0000259" key="6">
    <source>
        <dbReference type="PROSITE" id="PS50893"/>
    </source>
</evidence>
<organism evidence="7 8">
    <name type="scientific">Pseudodesulfovibrio nedwellii</name>
    <dbReference type="NCBI Taxonomy" id="2973072"/>
    <lineage>
        <taxon>Bacteria</taxon>
        <taxon>Pseudomonadati</taxon>
        <taxon>Thermodesulfobacteriota</taxon>
        <taxon>Desulfovibrionia</taxon>
        <taxon>Desulfovibrionales</taxon>
        <taxon>Desulfovibrionaceae</taxon>
    </lineage>
</organism>
<evidence type="ECO:0000313" key="7">
    <source>
        <dbReference type="EMBL" id="BDQ39004.1"/>
    </source>
</evidence>
<evidence type="ECO:0000256" key="4">
    <source>
        <dbReference type="ARBA" id="ARBA00022967"/>
    </source>
</evidence>
<evidence type="ECO:0000256" key="3">
    <source>
        <dbReference type="ARBA" id="ARBA00022840"/>
    </source>
</evidence>
<dbReference type="Pfam" id="PF00005">
    <property type="entry name" value="ABC_tran"/>
    <property type="match status" value="1"/>
</dbReference>
<dbReference type="PANTHER" id="PTHR42794:SF1">
    <property type="entry name" value="HEMIN IMPORT ATP-BINDING PROTEIN HMUV"/>
    <property type="match status" value="1"/>
</dbReference>
<dbReference type="Gene3D" id="3.40.50.300">
    <property type="entry name" value="P-loop containing nucleotide triphosphate hydrolases"/>
    <property type="match status" value="1"/>
</dbReference>
<keyword evidence="4" id="KW-1278">Translocase</keyword>
<dbReference type="SMART" id="SM00382">
    <property type="entry name" value="AAA"/>
    <property type="match status" value="1"/>
</dbReference>
<gene>
    <name evidence="7" type="ORF">SYK_33640</name>
</gene>
<accession>A0ABN6S6W1</accession>
<name>A0ABN6S6W1_9BACT</name>
<evidence type="ECO:0000256" key="2">
    <source>
        <dbReference type="ARBA" id="ARBA00022741"/>
    </source>
</evidence>
<sequence>MHTATFTLNTVSFAYTDTPVLRDINLAFEPGHLYGIVGPNGSGKSTLLDLLAGHSSPTNGTVELNTTPVTSITPKTLAQQCALVPQELDFNFPFTAFETVLMGRHPHIQRFARPSKNDLSIVESSLKSMDLGDLKNRYMADLSGGEKQRTVVARGLAQNTPALLLDEPTSSMDIRHALTTMTELKRLASEGNRTIVAVLHDLNLAAAFCDTLVILNKGRVHAHGSVETTLTPETINAVFRIQAHVLNTDKGLHISYALKELS</sequence>
<dbReference type="PANTHER" id="PTHR42794">
    <property type="entry name" value="HEMIN IMPORT ATP-BINDING PROTEIN HMUV"/>
    <property type="match status" value="1"/>
</dbReference>
<dbReference type="InterPro" id="IPR003593">
    <property type="entry name" value="AAA+_ATPase"/>
</dbReference>
<evidence type="ECO:0000256" key="1">
    <source>
        <dbReference type="ARBA" id="ARBA00022448"/>
    </source>
</evidence>
<reference evidence="7 8" key="1">
    <citation type="submission" date="2022-08" db="EMBL/GenBank/DDBJ databases">
        <title>Genome Sequence of the sulphate-reducing bacterium, Pseudodesulfovibrio sp. SYK.</title>
        <authorList>
            <person name="Kondo R."/>
            <person name="Kataoka T."/>
        </authorList>
    </citation>
    <scope>NUCLEOTIDE SEQUENCE [LARGE SCALE GENOMIC DNA]</scope>
    <source>
        <strain evidence="7 8">SYK</strain>
    </source>
</reference>
<feature type="domain" description="ABC transporter" evidence="6">
    <location>
        <begin position="6"/>
        <end position="242"/>
    </location>
</feature>
<evidence type="ECO:0000256" key="5">
    <source>
        <dbReference type="ARBA" id="ARBA00037066"/>
    </source>
</evidence>
<keyword evidence="2" id="KW-0547">Nucleotide-binding</keyword>
<dbReference type="CDD" id="cd03214">
    <property type="entry name" value="ABC_Iron-Siderophores_B12_Hemin"/>
    <property type="match status" value="1"/>
</dbReference>
<dbReference type="SUPFAM" id="SSF52540">
    <property type="entry name" value="P-loop containing nucleoside triphosphate hydrolases"/>
    <property type="match status" value="1"/>
</dbReference>
<evidence type="ECO:0000313" key="8">
    <source>
        <dbReference type="Proteomes" id="UP001317742"/>
    </source>
</evidence>
<dbReference type="Proteomes" id="UP001317742">
    <property type="component" value="Chromosome"/>
</dbReference>
<dbReference type="EMBL" id="AP026709">
    <property type="protein sequence ID" value="BDQ39004.1"/>
    <property type="molecule type" value="Genomic_DNA"/>
</dbReference>
<keyword evidence="3" id="KW-0067">ATP-binding</keyword>
<dbReference type="InterPro" id="IPR003439">
    <property type="entry name" value="ABC_transporter-like_ATP-bd"/>
</dbReference>
<keyword evidence="8" id="KW-1185">Reference proteome</keyword>
<proteinExistence type="predicted"/>
<dbReference type="InterPro" id="IPR027417">
    <property type="entry name" value="P-loop_NTPase"/>
</dbReference>
<protein>
    <recommendedName>
        <fullName evidence="6">ABC transporter domain-containing protein</fullName>
    </recommendedName>
</protein>
<dbReference type="PROSITE" id="PS50893">
    <property type="entry name" value="ABC_TRANSPORTER_2"/>
    <property type="match status" value="1"/>
</dbReference>
<dbReference type="RefSeq" id="WP_281761486.1">
    <property type="nucleotide sequence ID" value="NZ_AP026709.1"/>
</dbReference>